<evidence type="ECO:0000259" key="6">
    <source>
        <dbReference type="PROSITE" id="PS50833"/>
    </source>
</evidence>
<keyword evidence="8" id="KW-1185">Reference proteome</keyword>
<dbReference type="Proteomes" id="UP000054498">
    <property type="component" value="Unassembled WGS sequence"/>
</dbReference>
<sequence length="349" mass="37575">MAPPARPPAADPQQAALVKPRTKRGKRVLEKRGPKLVEDAKRALILYGGNTSAVIKDVLTDLHKLKGTESARFTRRNDAVKPLEPGGEAALEFFAQKANCSLFALGAHSKKRPNNLTLGRLFDFHLYDCLELGVERHRPIKEFGGAASAQAGNKPAVLFVGERFESVPALKLAKSLLLDFFRGLEVTALNLAGLDRVIAVFAAGDTEDSLLLRQYRIRLKKGANPKVPKVALDEMGPSLDLVVRRSRAAGADLEKEAMKRPQIGKKKEKNVGRDSLDGRVGRIYMPKQTLDTLGLSKPKGLKRERRQAAADTKAKKSTGGGGAESGGRGGGQRPAKRRKEAAAAGEAGG</sequence>
<accession>A0A0D2M832</accession>
<dbReference type="PANTHER" id="PTHR12728:SF0">
    <property type="entry name" value="RIBOSOME PRODUCTION FACTOR 2 HOMOLOG"/>
    <property type="match status" value="1"/>
</dbReference>
<dbReference type="PANTHER" id="PTHR12728">
    <property type="entry name" value="BRIX DOMAIN CONTAINING PROTEIN"/>
    <property type="match status" value="1"/>
</dbReference>
<dbReference type="OrthoDB" id="407658at2759"/>
<feature type="compositionally biased region" description="Pro residues" evidence="5">
    <location>
        <begin position="1"/>
        <end position="10"/>
    </location>
</feature>
<dbReference type="GO" id="GO:0005730">
    <property type="term" value="C:nucleolus"/>
    <property type="evidence" value="ECO:0007669"/>
    <property type="project" value="UniProtKB-SubCell"/>
</dbReference>
<dbReference type="GO" id="GO:0000463">
    <property type="term" value="P:maturation of LSU-rRNA from tricistronic rRNA transcript (SSU-rRNA, 5.8S rRNA, LSU-rRNA)"/>
    <property type="evidence" value="ECO:0007669"/>
    <property type="project" value="TreeGrafter"/>
</dbReference>
<dbReference type="KEGG" id="mng:MNEG_8462"/>
<feature type="region of interest" description="Disordered" evidence="5">
    <location>
        <begin position="252"/>
        <end position="349"/>
    </location>
</feature>
<dbReference type="AlphaFoldDB" id="A0A0D2M832"/>
<gene>
    <name evidence="7" type="ORF">MNEG_8462</name>
</gene>
<feature type="compositionally biased region" description="Gly residues" evidence="5">
    <location>
        <begin position="318"/>
        <end position="332"/>
    </location>
</feature>
<evidence type="ECO:0000256" key="4">
    <source>
        <dbReference type="RuleBase" id="RU367086"/>
    </source>
</evidence>
<dbReference type="Pfam" id="PF04427">
    <property type="entry name" value="Brix"/>
    <property type="match status" value="1"/>
</dbReference>
<evidence type="ECO:0000313" key="8">
    <source>
        <dbReference type="Proteomes" id="UP000054498"/>
    </source>
</evidence>
<feature type="region of interest" description="Disordered" evidence="5">
    <location>
        <begin position="1"/>
        <end position="27"/>
    </location>
</feature>
<dbReference type="GO" id="GO:0019843">
    <property type="term" value="F:rRNA binding"/>
    <property type="evidence" value="ECO:0007669"/>
    <property type="project" value="UniProtKB-UniRule"/>
</dbReference>
<evidence type="ECO:0000256" key="5">
    <source>
        <dbReference type="SAM" id="MobiDB-lite"/>
    </source>
</evidence>
<reference evidence="7 8" key="1">
    <citation type="journal article" date="2013" name="BMC Genomics">
        <title>Reconstruction of the lipid metabolism for the microalga Monoraphidium neglectum from its genome sequence reveals characteristics suitable for biofuel production.</title>
        <authorList>
            <person name="Bogen C."/>
            <person name="Al-Dilaimi A."/>
            <person name="Albersmeier A."/>
            <person name="Wichmann J."/>
            <person name="Grundmann M."/>
            <person name="Rupp O."/>
            <person name="Lauersen K.J."/>
            <person name="Blifernez-Klassen O."/>
            <person name="Kalinowski J."/>
            <person name="Goesmann A."/>
            <person name="Mussgnug J.H."/>
            <person name="Kruse O."/>
        </authorList>
    </citation>
    <scope>NUCLEOTIDE SEQUENCE [LARGE SCALE GENOMIC DNA]</scope>
    <source>
        <strain evidence="7 8">SAG 48.87</strain>
    </source>
</reference>
<feature type="compositionally biased region" description="Basic and acidic residues" evidence="5">
    <location>
        <begin position="269"/>
        <end position="280"/>
    </location>
</feature>
<dbReference type="InterPro" id="IPR007109">
    <property type="entry name" value="Brix"/>
</dbReference>
<feature type="domain" description="Brix" evidence="6">
    <location>
        <begin position="41"/>
        <end position="252"/>
    </location>
</feature>
<proteinExistence type="inferred from homology"/>
<dbReference type="GeneID" id="25741338"/>
<dbReference type="STRING" id="145388.A0A0D2M832"/>
<dbReference type="EMBL" id="KK101829">
    <property type="protein sequence ID" value="KIY99499.1"/>
    <property type="molecule type" value="Genomic_DNA"/>
</dbReference>
<organism evidence="7 8">
    <name type="scientific">Monoraphidium neglectum</name>
    <dbReference type="NCBI Taxonomy" id="145388"/>
    <lineage>
        <taxon>Eukaryota</taxon>
        <taxon>Viridiplantae</taxon>
        <taxon>Chlorophyta</taxon>
        <taxon>core chlorophytes</taxon>
        <taxon>Chlorophyceae</taxon>
        <taxon>CS clade</taxon>
        <taxon>Sphaeropleales</taxon>
        <taxon>Selenastraceae</taxon>
        <taxon>Monoraphidium</taxon>
    </lineage>
</organism>
<evidence type="ECO:0000256" key="3">
    <source>
        <dbReference type="ARBA" id="ARBA00023242"/>
    </source>
</evidence>
<evidence type="ECO:0000313" key="7">
    <source>
        <dbReference type="EMBL" id="KIY99499.1"/>
    </source>
</evidence>
<evidence type="ECO:0000256" key="1">
    <source>
        <dbReference type="ARBA" id="ARBA00004604"/>
    </source>
</evidence>
<dbReference type="SMART" id="SM00879">
    <property type="entry name" value="Brix"/>
    <property type="match status" value="1"/>
</dbReference>
<comment type="subcellular location">
    <subcellularLocation>
        <location evidence="1 4">Nucleus</location>
        <location evidence="1 4">Nucleolus</location>
    </subcellularLocation>
</comment>
<dbReference type="GO" id="GO:0000027">
    <property type="term" value="P:ribosomal large subunit assembly"/>
    <property type="evidence" value="ECO:0007669"/>
    <property type="project" value="InterPro"/>
</dbReference>
<name>A0A0D2M832_9CHLO</name>
<dbReference type="PROSITE" id="PS50833">
    <property type="entry name" value="BRIX"/>
    <property type="match status" value="1"/>
</dbReference>
<dbReference type="InterPro" id="IPR039770">
    <property type="entry name" value="Rpf2"/>
</dbReference>
<dbReference type="RefSeq" id="XP_013898519.1">
    <property type="nucleotide sequence ID" value="XM_014043065.1"/>
</dbReference>
<evidence type="ECO:0000256" key="2">
    <source>
        <dbReference type="ARBA" id="ARBA00010782"/>
    </source>
</evidence>
<keyword evidence="3 4" id="KW-0539">Nucleus</keyword>
<protein>
    <recommendedName>
        <fullName evidence="4">Ribosome production factor 2 homolog</fullName>
    </recommendedName>
    <alternativeName>
        <fullName evidence="4">Ribosome biogenesis protein RPF2 homolog</fullName>
    </alternativeName>
</protein>
<comment type="similarity">
    <text evidence="2 4">Belongs to the RPF2 family.</text>
</comment>